<gene>
    <name evidence="1" type="ORF">F2Q69_00037105</name>
</gene>
<dbReference type="Proteomes" id="UP000712600">
    <property type="component" value="Unassembled WGS sequence"/>
</dbReference>
<comment type="caution">
    <text evidence="1">The sequence shown here is derived from an EMBL/GenBank/DDBJ whole genome shotgun (WGS) entry which is preliminary data.</text>
</comment>
<evidence type="ECO:0000313" key="1">
    <source>
        <dbReference type="EMBL" id="KAF3601478.1"/>
    </source>
</evidence>
<reference evidence="1" key="1">
    <citation type="submission" date="2019-12" db="EMBL/GenBank/DDBJ databases">
        <title>Genome sequencing and annotation of Brassica cretica.</title>
        <authorList>
            <person name="Studholme D.J."/>
            <person name="Sarris P."/>
        </authorList>
    </citation>
    <scope>NUCLEOTIDE SEQUENCE</scope>
    <source>
        <strain evidence="1">PFS-109/04</strain>
        <tissue evidence="1">Leaf</tissue>
    </source>
</reference>
<accession>A0A8S9SJJ5</accession>
<sequence>MLWRPPVTHLLWRPSPCYSPICRPAVVTPPLNGGSSYPLKEGSENKRLLHDDVGIFVAGMPEEEVKKVSSLSRSPLFSSSQSCFGEGNNGLTVFFKAYEGSEF</sequence>
<name>A0A8S9SJJ5_BRACR</name>
<dbReference type="AlphaFoldDB" id="A0A8S9SJJ5"/>
<dbReference type="EMBL" id="QGKX02000004">
    <property type="protein sequence ID" value="KAF3601478.1"/>
    <property type="molecule type" value="Genomic_DNA"/>
</dbReference>
<evidence type="ECO:0000313" key="2">
    <source>
        <dbReference type="Proteomes" id="UP000712600"/>
    </source>
</evidence>
<organism evidence="1 2">
    <name type="scientific">Brassica cretica</name>
    <name type="common">Mustard</name>
    <dbReference type="NCBI Taxonomy" id="69181"/>
    <lineage>
        <taxon>Eukaryota</taxon>
        <taxon>Viridiplantae</taxon>
        <taxon>Streptophyta</taxon>
        <taxon>Embryophyta</taxon>
        <taxon>Tracheophyta</taxon>
        <taxon>Spermatophyta</taxon>
        <taxon>Magnoliopsida</taxon>
        <taxon>eudicotyledons</taxon>
        <taxon>Gunneridae</taxon>
        <taxon>Pentapetalae</taxon>
        <taxon>rosids</taxon>
        <taxon>malvids</taxon>
        <taxon>Brassicales</taxon>
        <taxon>Brassicaceae</taxon>
        <taxon>Brassiceae</taxon>
        <taxon>Brassica</taxon>
    </lineage>
</organism>
<proteinExistence type="predicted"/>
<protein>
    <submittedName>
        <fullName evidence="1">Uncharacterized protein</fullName>
    </submittedName>
</protein>